<evidence type="ECO:0000313" key="2">
    <source>
        <dbReference type="EMBL" id="PQO26542.1"/>
    </source>
</evidence>
<reference evidence="2 3" key="1">
    <citation type="submission" date="2018-02" db="EMBL/GenBank/DDBJ databases">
        <title>Comparative genomes isolates from brazilian mangrove.</title>
        <authorList>
            <person name="Araujo J.E."/>
            <person name="Taketani R.G."/>
            <person name="Silva M.C.P."/>
            <person name="Loureco M.V."/>
            <person name="Andreote F.D."/>
        </authorList>
    </citation>
    <scope>NUCLEOTIDE SEQUENCE [LARGE SCALE GENOMIC DNA]</scope>
    <source>
        <strain evidence="2 3">NAP PRIS-MGV</strain>
    </source>
</reference>
<evidence type="ECO:0000313" key="3">
    <source>
        <dbReference type="Proteomes" id="UP000239388"/>
    </source>
</evidence>
<dbReference type="AlphaFoldDB" id="A0A2S8F2Z8"/>
<dbReference type="RefSeq" id="WP_105360026.1">
    <property type="nucleotide sequence ID" value="NZ_PUIB01000030.1"/>
</dbReference>
<proteinExistence type="predicted"/>
<dbReference type="EMBL" id="PUIB01000030">
    <property type="protein sequence ID" value="PQO26542.1"/>
    <property type="molecule type" value="Genomic_DNA"/>
</dbReference>
<feature type="region of interest" description="Disordered" evidence="1">
    <location>
        <begin position="1"/>
        <end position="28"/>
    </location>
</feature>
<feature type="compositionally biased region" description="Low complexity" evidence="1">
    <location>
        <begin position="1"/>
        <end position="14"/>
    </location>
</feature>
<organism evidence="2 3">
    <name type="scientific">Blastopirellula marina</name>
    <dbReference type="NCBI Taxonomy" id="124"/>
    <lineage>
        <taxon>Bacteria</taxon>
        <taxon>Pseudomonadati</taxon>
        <taxon>Planctomycetota</taxon>
        <taxon>Planctomycetia</taxon>
        <taxon>Pirellulales</taxon>
        <taxon>Pirellulaceae</taxon>
        <taxon>Blastopirellula</taxon>
    </lineage>
</organism>
<dbReference type="OrthoDB" id="284479at2"/>
<gene>
    <name evidence="2" type="ORF">C5Y98_29570</name>
</gene>
<evidence type="ECO:0000256" key="1">
    <source>
        <dbReference type="SAM" id="MobiDB-lite"/>
    </source>
</evidence>
<dbReference type="Proteomes" id="UP000239388">
    <property type="component" value="Unassembled WGS sequence"/>
</dbReference>
<name>A0A2S8F2Z8_9BACT</name>
<comment type="caution">
    <text evidence="2">The sequence shown here is derived from an EMBL/GenBank/DDBJ whole genome shotgun (WGS) entry which is preliminary data.</text>
</comment>
<protein>
    <submittedName>
        <fullName evidence="2">Uncharacterized protein</fullName>
    </submittedName>
</protein>
<sequence length="98" mass="10329">MAKKAAASKGNKANAIRKYKAENPSAGPSAISEALKKQLPGVTPQYVSTILSMDKRKSGATKSGALTVDDLLKTKEFVEQIGGVARAKEALDKLVKLT</sequence>
<accession>A0A2S8F2Z8</accession>